<dbReference type="GO" id="GO:0046872">
    <property type="term" value="F:metal ion binding"/>
    <property type="evidence" value="ECO:0007669"/>
    <property type="project" value="UniProtKB-KW"/>
</dbReference>
<dbReference type="Pfam" id="PF02776">
    <property type="entry name" value="TPP_enzyme_N"/>
    <property type="match status" value="1"/>
</dbReference>
<evidence type="ECO:0000256" key="5">
    <source>
        <dbReference type="ARBA" id="ARBA00023211"/>
    </source>
</evidence>
<keyword evidence="2" id="KW-0479">Metal-binding</keyword>
<dbReference type="InterPro" id="IPR029061">
    <property type="entry name" value="THDP-binding"/>
</dbReference>
<dbReference type="GO" id="GO:0070204">
    <property type="term" value="F:2-succinyl-5-enolpyruvyl-6-hydroxy-3-cyclohexene-1-carboxylic-acid synthase activity"/>
    <property type="evidence" value="ECO:0007669"/>
    <property type="project" value="InterPro"/>
</dbReference>
<sequence>MRSSATTTATFCATLVDEWLLCGVEHAVICPGSRSTPLAIAVADRAEFKLHVFHDERSAAFAALGIAKASKKPAILLCTSGTAAVEFHAAVVEADHAQVPILVCTADRPPELQNVGAPQTINQQNLYGDSVRSFVNAPVAENREKNQWRVLAREAWRSSLGLNLNKSPGPVHMNLQFREPLIGVSENLPKQLKPVVAEVVRSRSIWKFDFFKRKRLLRLIKKQRVLVIAGADVSDVGALLQLANKMGWPVLADPRSGARIENNEVVISAMDSMLRDDQFAKSHQPEVILRFGAPLVSKVVNSWLATSKATQIVVTAAPVLIDPEQMTKLHIVSNVNAISNWASKINRFEDRSWLMSWSGAEARAQDAINSALINEVSLSEPAVARAMYRSIPDRSNLFVSSSMPIRDIEWFAAPRDGLQVYANRGVNGIDGVVSTAIGVAISTNRTTFLLIGDLAFLHDSNSLINVVARNIDLRIILVDNCGGGIFSFLPQATSMDSSKFEKVFGTPHNSDLMLLAEAHGLKTTLVTTLEQLLEAMTIEGPQVIQISTDRGENVRVHERINQMVSVAIRNS</sequence>
<evidence type="ECO:0000256" key="3">
    <source>
        <dbReference type="ARBA" id="ARBA00022842"/>
    </source>
</evidence>
<keyword evidence="5" id="KW-0464">Manganese</keyword>
<dbReference type="InterPro" id="IPR011766">
    <property type="entry name" value="TPP_enzyme_TPP-bd"/>
</dbReference>
<dbReference type="SUPFAM" id="SSF52518">
    <property type="entry name" value="Thiamin diphosphate-binding fold (THDP-binding)"/>
    <property type="match status" value="2"/>
</dbReference>
<dbReference type="InterPro" id="IPR029035">
    <property type="entry name" value="DHS-like_NAD/FAD-binding_dom"/>
</dbReference>
<feature type="domain" description="Thiamine pyrophosphate enzyme N-terminal TPP-binding" evidence="7">
    <location>
        <begin position="22"/>
        <end position="125"/>
    </location>
</feature>
<dbReference type="GO" id="GO:0009234">
    <property type="term" value="P:menaquinone biosynthetic process"/>
    <property type="evidence" value="ECO:0007669"/>
    <property type="project" value="InterPro"/>
</dbReference>
<gene>
    <name evidence="9" type="ORF">UFOPK1826_00958</name>
</gene>
<proteinExistence type="inferred from homology"/>
<dbReference type="GO" id="GO:0030976">
    <property type="term" value="F:thiamine pyrophosphate binding"/>
    <property type="evidence" value="ECO:0007669"/>
    <property type="project" value="InterPro"/>
</dbReference>
<dbReference type="CDD" id="cd07037">
    <property type="entry name" value="TPP_PYR_MenD"/>
    <property type="match status" value="1"/>
</dbReference>
<dbReference type="AlphaFoldDB" id="A0A6J6GZI4"/>
<dbReference type="Gene3D" id="3.40.50.970">
    <property type="match status" value="2"/>
</dbReference>
<dbReference type="NCBIfam" id="TIGR00173">
    <property type="entry name" value="menD"/>
    <property type="match status" value="1"/>
</dbReference>
<feature type="domain" description="Thiamine pyrophosphate enzyme TPP-binding" evidence="6">
    <location>
        <begin position="432"/>
        <end position="537"/>
    </location>
</feature>
<dbReference type="InterPro" id="IPR012001">
    <property type="entry name" value="Thiamin_PyroP_enz_TPP-bd_dom"/>
</dbReference>
<dbReference type="HAMAP" id="MF_01659">
    <property type="entry name" value="MenD"/>
    <property type="match status" value="1"/>
</dbReference>
<keyword evidence="4" id="KW-0786">Thiamine pyrophosphate</keyword>
<evidence type="ECO:0000259" key="6">
    <source>
        <dbReference type="Pfam" id="PF02775"/>
    </source>
</evidence>
<evidence type="ECO:0000256" key="4">
    <source>
        <dbReference type="ARBA" id="ARBA00023052"/>
    </source>
</evidence>
<dbReference type="SUPFAM" id="SSF52467">
    <property type="entry name" value="DHS-like NAD/FAD-binding domain"/>
    <property type="match status" value="1"/>
</dbReference>
<protein>
    <submittedName>
        <fullName evidence="9">Unannotated protein</fullName>
    </submittedName>
</protein>
<organism evidence="9">
    <name type="scientific">freshwater metagenome</name>
    <dbReference type="NCBI Taxonomy" id="449393"/>
    <lineage>
        <taxon>unclassified sequences</taxon>
        <taxon>metagenomes</taxon>
        <taxon>ecological metagenomes</taxon>
    </lineage>
</organism>
<dbReference type="Pfam" id="PF02775">
    <property type="entry name" value="TPP_enzyme_C"/>
    <property type="match status" value="1"/>
</dbReference>
<keyword evidence="1" id="KW-0808">Transferase</keyword>
<accession>A0A6J6GZI4</accession>
<name>A0A6J6GZI4_9ZZZZ</name>
<dbReference type="InterPro" id="IPR004433">
    <property type="entry name" value="MenaQ_synth_MenD"/>
</dbReference>
<keyword evidence="3" id="KW-0460">Magnesium</keyword>
<evidence type="ECO:0000259" key="8">
    <source>
        <dbReference type="Pfam" id="PF16582"/>
    </source>
</evidence>
<dbReference type="CDD" id="cd02009">
    <property type="entry name" value="TPP_SHCHC_synthase"/>
    <property type="match status" value="1"/>
</dbReference>
<dbReference type="EMBL" id="CAEZUN010000114">
    <property type="protein sequence ID" value="CAB4605403.1"/>
    <property type="molecule type" value="Genomic_DNA"/>
</dbReference>
<evidence type="ECO:0000256" key="1">
    <source>
        <dbReference type="ARBA" id="ARBA00022679"/>
    </source>
</evidence>
<evidence type="ECO:0000313" key="9">
    <source>
        <dbReference type="EMBL" id="CAB4605403.1"/>
    </source>
</evidence>
<evidence type="ECO:0000256" key="2">
    <source>
        <dbReference type="ARBA" id="ARBA00022723"/>
    </source>
</evidence>
<feature type="domain" description="Menaquinone biosynthesis protein MenD middle" evidence="8">
    <location>
        <begin position="215"/>
        <end position="399"/>
    </location>
</feature>
<evidence type="ECO:0000259" key="7">
    <source>
        <dbReference type="Pfam" id="PF02776"/>
    </source>
</evidence>
<dbReference type="PANTHER" id="PTHR42916:SF1">
    <property type="entry name" value="PROTEIN PHYLLO, CHLOROPLASTIC"/>
    <property type="match status" value="1"/>
</dbReference>
<dbReference type="PIRSF" id="PIRSF004983">
    <property type="entry name" value="MenD"/>
    <property type="match status" value="1"/>
</dbReference>
<dbReference type="Pfam" id="PF16582">
    <property type="entry name" value="TPP_enzyme_M_2"/>
    <property type="match status" value="1"/>
</dbReference>
<dbReference type="PANTHER" id="PTHR42916">
    <property type="entry name" value="2-SUCCINYL-5-ENOLPYRUVYL-6-HYDROXY-3-CYCLOHEXENE-1-CARBOXYLATE SYNTHASE"/>
    <property type="match status" value="1"/>
</dbReference>
<dbReference type="Gene3D" id="3.40.50.1220">
    <property type="entry name" value="TPP-binding domain"/>
    <property type="match status" value="1"/>
</dbReference>
<reference evidence="9" key="1">
    <citation type="submission" date="2020-05" db="EMBL/GenBank/DDBJ databases">
        <authorList>
            <person name="Chiriac C."/>
            <person name="Salcher M."/>
            <person name="Ghai R."/>
            <person name="Kavagutti S V."/>
        </authorList>
    </citation>
    <scope>NUCLEOTIDE SEQUENCE</scope>
</reference>
<dbReference type="InterPro" id="IPR032264">
    <property type="entry name" value="MenD_middle"/>
</dbReference>